<accession>A0AAU7UGE2</accession>
<dbReference type="AlphaFoldDB" id="A0AAU7UGE2"/>
<dbReference type="RefSeq" id="WP_350245709.1">
    <property type="nucleotide sequence ID" value="NZ_CP158301.1"/>
</dbReference>
<protein>
    <recommendedName>
        <fullName evidence="2">ANTAR domain-containing protein</fullName>
    </recommendedName>
</protein>
<keyword evidence="1" id="KW-0614">Plasmid</keyword>
<evidence type="ECO:0000313" key="1">
    <source>
        <dbReference type="EMBL" id="XBV87560.1"/>
    </source>
</evidence>
<reference evidence="1" key="1">
    <citation type="submission" date="2024-06" db="EMBL/GenBank/DDBJ databases">
        <title>Draft Genome Sequence of Deinococcus sonorensis Type Strain KR-87, a Biofilm Producing Representative of the Genus Deinococcus.</title>
        <authorList>
            <person name="Boren L.S."/>
            <person name="Grosso R.A."/>
            <person name="Hugenberg-Cox A.N."/>
            <person name="Hill J.T.E."/>
            <person name="Albert C.M."/>
            <person name="Tuohy J.M."/>
        </authorList>
    </citation>
    <scope>NUCLEOTIDE SEQUENCE</scope>
    <source>
        <strain evidence="1">KR-87</strain>
        <plasmid evidence="1">pDson05</plasmid>
    </source>
</reference>
<name>A0AAU7UGE2_9DEIO</name>
<evidence type="ECO:0008006" key="2">
    <source>
        <dbReference type="Google" id="ProtNLM"/>
    </source>
</evidence>
<proteinExistence type="predicted"/>
<dbReference type="KEGG" id="dsc:ABOD76_22180"/>
<sequence length="91" mass="9636">MNETEDALCDRLSGLGLGSAAVARQGKEHGLSLVQTMRLVVRVCGATFREATDAATQAHYGMSIDDYATPLNADALIAAETVEDAATEHDR</sequence>
<gene>
    <name evidence="1" type="ORF">ABOD76_22180</name>
</gene>
<geneLocation type="plasmid" evidence="1">
    <name>pDson05</name>
</geneLocation>
<organism evidence="1">
    <name type="scientific">Deinococcus sonorensis KR-87</name>
    <dbReference type="NCBI Taxonomy" id="694439"/>
    <lineage>
        <taxon>Bacteria</taxon>
        <taxon>Thermotogati</taxon>
        <taxon>Deinococcota</taxon>
        <taxon>Deinococci</taxon>
        <taxon>Deinococcales</taxon>
        <taxon>Deinococcaceae</taxon>
        <taxon>Deinococcus</taxon>
    </lineage>
</organism>
<dbReference type="EMBL" id="CP158301">
    <property type="protein sequence ID" value="XBV87560.1"/>
    <property type="molecule type" value="Genomic_DNA"/>
</dbReference>